<dbReference type="Pfam" id="PF17764">
    <property type="entry name" value="PriA_3primeBD"/>
    <property type="match status" value="1"/>
</dbReference>
<evidence type="ECO:0000313" key="6">
    <source>
        <dbReference type="Proteomes" id="UP000250245"/>
    </source>
</evidence>
<protein>
    <submittedName>
        <fullName evidence="5">Primosomal protein N</fullName>
        <ecNumber evidence="5">3.6.4.-</ecNumber>
    </submittedName>
</protein>
<dbReference type="InterPro" id="IPR027417">
    <property type="entry name" value="P-loop_NTPase"/>
</dbReference>
<dbReference type="OMA" id="AIWDEAN"/>
<dbReference type="AlphaFoldDB" id="A0A2X2Y9Q5"/>
<dbReference type="Gene3D" id="3.40.1440.60">
    <property type="entry name" value="PriA, 3(prime) DNA-binding domain"/>
    <property type="match status" value="1"/>
</dbReference>
<evidence type="ECO:0000313" key="5">
    <source>
        <dbReference type="EMBL" id="SQB64542.1"/>
    </source>
</evidence>
<keyword evidence="3" id="KW-0238">DNA-binding</keyword>
<dbReference type="SUPFAM" id="SSF52540">
    <property type="entry name" value="P-loop containing nucleoside triphosphate hydrolases"/>
    <property type="match status" value="1"/>
</dbReference>
<dbReference type="PANTHER" id="PTHR30580">
    <property type="entry name" value="PRIMOSOMAL PROTEIN N"/>
    <property type="match status" value="1"/>
</dbReference>
<evidence type="ECO:0000256" key="2">
    <source>
        <dbReference type="ARBA" id="ARBA00022840"/>
    </source>
</evidence>
<evidence type="ECO:0000259" key="4">
    <source>
        <dbReference type="Pfam" id="PF17764"/>
    </source>
</evidence>
<dbReference type="EC" id="3.6.4.-" evidence="5"/>
<dbReference type="GO" id="GO:0003677">
    <property type="term" value="F:DNA binding"/>
    <property type="evidence" value="ECO:0007669"/>
    <property type="project" value="UniProtKB-KW"/>
</dbReference>
<dbReference type="InterPro" id="IPR042115">
    <property type="entry name" value="PriA_3primeBD_sf"/>
</dbReference>
<dbReference type="PANTHER" id="PTHR30580:SF0">
    <property type="entry name" value="PRIMOSOMAL PROTEIN N"/>
    <property type="match status" value="1"/>
</dbReference>
<reference evidence="5 6" key="1">
    <citation type="submission" date="2018-06" db="EMBL/GenBank/DDBJ databases">
        <authorList>
            <consortium name="Pathogen Informatics"/>
            <person name="Doyle S."/>
        </authorList>
    </citation>
    <scope>NUCLEOTIDE SEQUENCE [LARGE SCALE GENOMIC DNA]</scope>
    <source>
        <strain evidence="5 6">NCTC11820</strain>
    </source>
</reference>
<accession>A0A2X2Y9Q5</accession>
<evidence type="ECO:0000256" key="1">
    <source>
        <dbReference type="ARBA" id="ARBA00022741"/>
    </source>
</evidence>
<sequence>MFSEPILPLDDFAPPEPREVRVDGVEKPVAAVLLNTFAPALSHPLDFLIPAKLDAVAVPGVLVKVKVGAKRYTGVIVERKDSTDWQKPLREIERTLGDLPLLDIPTLELLENVSLYYGTGPSALLRYALPERRVKVEQDFSTAPSELDPIPVTVPPPEQTTWARYAGGVEFFSDLCQGRHPRAVVSALPLGNNSHFQPSSRFQPIAELVSAAWSNGEQSLIVMPTVEQADEAYLYLRDYFADSDQVVLYTSEIPTAASYETFLRSRFGTAAVVVGTRGAVFLPLARPGLFFLWDDLAWSLSSDMFPNFSARQVLLMRSQLCGIALVLAHYSVNAGDLQLVTRHFARGLAPNREVLRQCTGRFEFLSEDAQLAEGMTGAMLLPNAALRLVRRGLQSGPVLLLIPPDGAFSVVSCANCGANAVCEVCAGPLTFEGSRLVCTRCGNVPAHYACLRCASTKLRGRHLQSRTVIDDIGRAFSGVPVLVSRPGKGRIGLVDGASRLVIAYPGGEPFATGGYEAAVILRAHMWANRTALWTAQELMRQFLAAGSLVKPEGRILVTNRIDSRLEQALVRWDPWSFAAHDLREREAGHFAPAWRTALLQGSSLSEVLAFLRQDFPEIMVFGPVPARDNPALSTAFVSVSLRDSQEFGRALRAVELQNARERKSGSSGLRIVVDPPDPAGQIG</sequence>
<dbReference type="InterPro" id="IPR041222">
    <property type="entry name" value="PriA_3primeBD"/>
</dbReference>
<dbReference type="RefSeq" id="WP_013189557.1">
    <property type="nucleotide sequence ID" value="NZ_CP068112.1"/>
</dbReference>
<gene>
    <name evidence="5" type="primary">priA_2</name>
    <name evidence="5" type="ORF">NCTC11820_00890</name>
</gene>
<evidence type="ECO:0000256" key="3">
    <source>
        <dbReference type="ARBA" id="ARBA00023125"/>
    </source>
</evidence>
<dbReference type="GO" id="GO:0043138">
    <property type="term" value="F:3'-5' DNA helicase activity"/>
    <property type="evidence" value="ECO:0007669"/>
    <property type="project" value="TreeGrafter"/>
</dbReference>
<dbReference type="Proteomes" id="UP000250245">
    <property type="component" value="Unassembled WGS sequence"/>
</dbReference>
<dbReference type="GO" id="GO:0016787">
    <property type="term" value="F:hydrolase activity"/>
    <property type="evidence" value="ECO:0007669"/>
    <property type="project" value="UniProtKB-KW"/>
</dbReference>
<dbReference type="GO" id="GO:0005524">
    <property type="term" value="F:ATP binding"/>
    <property type="evidence" value="ECO:0007669"/>
    <property type="project" value="UniProtKB-KW"/>
</dbReference>
<dbReference type="GeneID" id="55565804"/>
<dbReference type="GO" id="GO:0006310">
    <property type="term" value="P:DNA recombination"/>
    <property type="evidence" value="ECO:0007669"/>
    <property type="project" value="TreeGrafter"/>
</dbReference>
<dbReference type="GO" id="GO:0006270">
    <property type="term" value="P:DNA replication initiation"/>
    <property type="evidence" value="ECO:0007669"/>
    <property type="project" value="TreeGrafter"/>
</dbReference>
<keyword evidence="5" id="KW-0378">Hydrolase</keyword>
<dbReference type="GO" id="GO:0006302">
    <property type="term" value="P:double-strand break repair"/>
    <property type="evidence" value="ECO:0007669"/>
    <property type="project" value="TreeGrafter"/>
</dbReference>
<keyword evidence="1" id="KW-0547">Nucleotide-binding</keyword>
<feature type="domain" description="Primosomal protein N' 3' DNA-binding" evidence="4">
    <location>
        <begin position="39"/>
        <end position="130"/>
    </location>
</feature>
<organism evidence="5 6">
    <name type="scientific">Mobiluncus curtisii</name>
    <dbReference type="NCBI Taxonomy" id="2051"/>
    <lineage>
        <taxon>Bacteria</taxon>
        <taxon>Bacillati</taxon>
        <taxon>Actinomycetota</taxon>
        <taxon>Actinomycetes</taxon>
        <taxon>Actinomycetales</taxon>
        <taxon>Actinomycetaceae</taxon>
        <taxon>Mobiluncus</taxon>
    </lineage>
</organism>
<dbReference type="Gene3D" id="3.40.50.300">
    <property type="entry name" value="P-loop containing nucleotide triphosphate hydrolases"/>
    <property type="match status" value="1"/>
</dbReference>
<dbReference type="EMBL" id="UASJ01000001">
    <property type="protein sequence ID" value="SQB64542.1"/>
    <property type="molecule type" value="Genomic_DNA"/>
</dbReference>
<keyword evidence="2" id="KW-0067">ATP-binding</keyword>
<proteinExistence type="predicted"/>
<name>A0A2X2Y9Q5_9ACTO</name>